<organism evidence="2 3">
    <name type="scientific">Trinickia dabaoshanensis</name>
    <dbReference type="NCBI Taxonomy" id="564714"/>
    <lineage>
        <taxon>Bacteria</taxon>
        <taxon>Pseudomonadati</taxon>
        <taxon>Pseudomonadota</taxon>
        <taxon>Betaproteobacteria</taxon>
        <taxon>Burkholderiales</taxon>
        <taxon>Burkholderiaceae</taxon>
        <taxon>Trinickia</taxon>
    </lineage>
</organism>
<dbReference type="AlphaFoldDB" id="A0A2N7VI76"/>
<reference evidence="2 3" key="1">
    <citation type="submission" date="2018-01" db="EMBL/GenBank/DDBJ databases">
        <title>Whole genome analyses suggest that Burkholderia sensu lato contains two further novel genera in the rhizoxinica-symbiotica group Mycetohabitans gen. nov., and Trinickia gen. nov.: implications for the evolution of diazotrophy and nodulation in the Burkholderiaceae.</title>
        <authorList>
            <person name="Estrada-de los Santos P."/>
            <person name="Palmer M."/>
            <person name="Chavez-Ramirez B."/>
            <person name="Beukes C."/>
            <person name="Steenkamp E.T."/>
            <person name="Hirsch A.M."/>
            <person name="Manyaka P."/>
            <person name="Maluk M."/>
            <person name="Lafos M."/>
            <person name="Crook M."/>
            <person name="Gross E."/>
            <person name="Simon M.F."/>
            <person name="Bueno dos Reis Junior F."/>
            <person name="Poole P.S."/>
            <person name="Venter S.N."/>
            <person name="James E.K."/>
        </authorList>
    </citation>
    <scope>NUCLEOTIDE SEQUENCE [LARGE SCALE GENOMIC DNA]</scope>
    <source>
        <strain evidence="2 3">GIMN1.004</strain>
    </source>
</reference>
<evidence type="ECO:0000313" key="3">
    <source>
        <dbReference type="Proteomes" id="UP000235616"/>
    </source>
</evidence>
<evidence type="ECO:0000256" key="1">
    <source>
        <dbReference type="SAM" id="MobiDB-lite"/>
    </source>
</evidence>
<name>A0A2N7VI76_9BURK</name>
<dbReference type="RefSeq" id="WP_102647595.1">
    <property type="nucleotide sequence ID" value="NZ_PNYA01000022.1"/>
</dbReference>
<keyword evidence="3" id="KW-1185">Reference proteome</keyword>
<evidence type="ECO:0008006" key="4">
    <source>
        <dbReference type="Google" id="ProtNLM"/>
    </source>
</evidence>
<dbReference type="OrthoDB" id="9940666at2"/>
<sequence length="67" mass="6889">MKIVGYFVLLSVALALLVAMCVILQEGHVDRTDAPDSDVVAGGKVVSHTPAPPSAPKPTPRAALPTV</sequence>
<comment type="caution">
    <text evidence="2">The sequence shown here is derived from an EMBL/GenBank/DDBJ whole genome shotgun (WGS) entry which is preliminary data.</text>
</comment>
<gene>
    <name evidence="2" type="ORF">C0Z18_22165</name>
</gene>
<proteinExistence type="predicted"/>
<evidence type="ECO:0000313" key="2">
    <source>
        <dbReference type="EMBL" id="PMS16854.1"/>
    </source>
</evidence>
<feature type="compositionally biased region" description="Pro residues" evidence="1">
    <location>
        <begin position="50"/>
        <end position="59"/>
    </location>
</feature>
<dbReference type="Proteomes" id="UP000235616">
    <property type="component" value="Unassembled WGS sequence"/>
</dbReference>
<protein>
    <recommendedName>
        <fullName evidence="4">Sperm-specific protein Phi-1</fullName>
    </recommendedName>
</protein>
<dbReference type="EMBL" id="PNYA01000022">
    <property type="protein sequence ID" value="PMS16854.1"/>
    <property type="molecule type" value="Genomic_DNA"/>
</dbReference>
<feature type="region of interest" description="Disordered" evidence="1">
    <location>
        <begin position="32"/>
        <end position="67"/>
    </location>
</feature>
<accession>A0A2N7VI76</accession>